<evidence type="ECO:0000256" key="1">
    <source>
        <dbReference type="ARBA" id="ARBA00007534"/>
    </source>
</evidence>
<dbReference type="SMART" id="SM01110">
    <property type="entry name" value="Cutinase"/>
    <property type="match status" value="1"/>
</dbReference>
<feature type="compositionally biased region" description="Basic residues" evidence="5">
    <location>
        <begin position="92"/>
        <end position="101"/>
    </location>
</feature>
<evidence type="ECO:0000256" key="6">
    <source>
        <dbReference type="SAM" id="Phobius"/>
    </source>
</evidence>
<evidence type="ECO:0000313" key="8">
    <source>
        <dbReference type="Proteomes" id="UP000234206"/>
    </source>
</evidence>
<comment type="caution">
    <text evidence="7">The sequence shown here is derived from an EMBL/GenBank/DDBJ whole genome shotgun (WGS) entry which is preliminary data.</text>
</comment>
<proteinExistence type="inferred from homology"/>
<dbReference type="SUPFAM" id="SSF53474">
    <property type="entry name" value="alpha/beta-Hydrolases"/>
    <property type="match status" value="1"/>
</dbReference>
<evidence type="ECO:0000256" key="5">
    <source>
        <dbReference type="SAM" id="MobiDB-lite"/>
    </source>
</evidence>
<keyword evidence="6" id="KW-1133">Transmembrane helix</keyword>
<dbReference type="Pfam" id="PF01083">
    <property type="entry name" value="Cutinase"/>
    <property type="match status" value="1"/>
</dbReference>
<dbReference type="InterPro" id="IPR000675">
    <property type="entry name" value="Cutinase/axe"/>
</dbReference>
<feature type="compositionally biased region" description="Basic and acidic residues" evidence="5">
    <location>
        <begin position="560"/>
        <end position="594"/>
    </location>
</feature>
<dbReference type="PANTHER" id="PTHR33630:SF9">
    <property type="entry name" value="CUTINASE 4"/>
    <property type="match status" value="1"/>
</dbReference>
<keyword evidence="3" id="KW-0378">Hydrolase</keyword>
<organism evidence="7 8">
    <name type="scientific">Kytococcus schroeteri</name>
    <dbReference type="NCBI Taxonomy" id="138300"/>
    <lineage>
        <taxon>Bacteria</taxon>
        <taxon>Bacillati</taxon>
        <taxon>Actinomycetota</taxon>
        <taxon>Actinomycetes</taxon>
        <taxon>Micrococcales</taxon>
        <taxon>Kytococcaceae</taxon>
        <taxon>Kytococcus</taxon>
    </lineage>
</organism>
<keyword evidence="6" id="KW-0472">Membrane</keyword>
<sequence length="673" mass="68747">MGPRPSKGANQPEMCTSMTSPLTPAVRKSLAPRTTSTGCRASRSPGSSASSMPCSTAKWRARSLLVNPSSIMAPSICAATGATDPSGPAGRNHQRGRAKPALHRAVMVSWSPRSRVRAWRRSVSLGAGMARSMAPLHHTRGPPGGRSAAAGARTRRAWVVQERGGAEVAHPLAASRRAGTMAGVSVRRSGGWRRGGAAATVVGALVLGAAPLSSAGAGTAPSVAASGAPRPHTMAHAAARDGDGSDVDTGPAARIEDPTGRRPGRTGTWGDHPTASRDLGDLPCRELLFVGVRGSAEQVPWGNTVNRAREGLAERLDRSVNQVWLEYPAVDPHTLRTADLEGAVLEATPRASRYFASVDAGSAELTRVLGASARECPGQQVVVVGFSQGAQVITRALAGGADSSTLAAALLLGNPAHHPGQNVREVGGQLDTPAIGLAATLTYLRSRARPQETTTRRQAVHNLVSEVFALHRGEVSNSSIAATLEAGGDVIAPGDYSRVLSICSTGDVVCDAAPAMSRVLTSATGLEDEFATARPIHGGYAGEVLRPGIEALVDLIAPDDAPRDASGDASGRPRDGGEGTHQGAREGADERAHGGVDGAPHGAGGTDPADPADPADPGGGTTPGDLAAGTGREGGSPWVETGPPAWVLPTVSVAAGVFFLTSCGLGLALWRRR</sequence>
<comment type="similarity">
    <text evidence="1">Belongs to the cutinase family.</text>
</comment>
<feature type="region of interest" description="Disordered" evidence="5">
    <location>
        <begin position="82"/>
        <end position="101"/>
    </location>
</feature>
<feature type="compositionally biased region" description="Gly residues" evidence="5">
    <location>
        <begin position="595"/>
        <end position="605"/>
    </location>
</feature>
<evidence type="ECO:0000256" key="2">
    <source>
        <dbReference type="ARBA" id="ARBA00022487"/>
    </source>
</evidence>
<dbReference type="GO" id="GO:0052689">
    <property type="term" value="F:carboxylic ester hydrolase activity"/>
    <property type="evidence" value="ECO:0007669"/>
    <property type="project" value="UniProtKB-KW"/>
</dbReference>
<evidence type="ECO:0000256" key="4">
    <source>
        <dbReference type="ARBA" id="ARBA00023157"/>
    </source>
</evidence>
<evidence type="ECO:0008006" key="9">
    <source>
        <dbReference type="Google" id="ProtNLM"/>
    </source>
</evidence>
<feature type="compositionally biased region" description="Polar residues" evidence="5">
    <location>
        <begin position="13"/>
        <end position="22"/>
    </location>
</feature>
<evidence type="ECO:0000313" key="7">
    <source>
        <dbReference type="EMBL" id="PKZ41499.1"/>
    </source>
</evidence>
<feature type="region of interest" description="Disordered" evidence="5">
    <location>
        <begin position="559"/>
        <end position="641"/>
    </location>
</feature>
<keyword evidence="2" id="KW-0719">Serine esterase</keyword>
<reference evidence="7 8" key="1">
    <citation type="submission" date="2017-12" db="EMBL/GenBank/DDBJ databases">
        <title>Phylogenetic diversity of female urinary microbiome.</title>
        <authorList>
            <person name="Thomas-White K."/>
            <person name="Wolfe A.J."/>
        </authorList>
    </citation>
    <scope>NUCLEOTIDE SEQUENCE [LARGE SCALE GENOMIC DNA]</scope>
    <source>
        <strain evidence="7 8">UMB1298</strain>
    </source>
</reference>
<feature type="region of interest" description="Disordered" evidence="5">
    <location>
        <begin position="215"/>
        <end position="277"/>
    </location>
</feature>
<keyword evidence="4" id="KW-1015">Disulfide bond</keyword>
<keyword evidence="6" id="KW-0812">Transmembrane</keyword>
<protein>
    <recommendedName>
        <fullName evidence="9">Cutinase family protein</fullName>
    </recommendedName>
</protein>
<evidence type="ECO:0000256" key="3">
    <source>
        <dbReference type="ARBA" id="ARBA00022801"/>
    </source>
</evidence>
<dbReference type="EMBL" id="PKIZ01000012">
    <property type="protein sequence ID" value="PKZ41499.1"/>
    <property type="molecule type" value="Genomic_DNA"/>
</dbReference>
<dbReference type="AlphaFoldDB" id="A0A2I1PA34"/>
<dbReference type="PANTHER" id="PTHR33630">
    <property type="entry name" value="CUTINASE RV1984C-RELATED-RELATED"/>
    <property type="match status" value="1"/>
</dbReference>
<accession>A0A2I1PA34</accession>
<keyword evidence="8" id="KW-1185">Reference proteome</keyword>
<dbReference type="Proteomes" id="UP000234206">
    <property type="component" value="Unassembled WGS sequence"/>
</dbReference>
<gene>
    <name evidence="7" type="ORF">CYJ76_07225</name>
</gene>
<dbReference type="InterPro" id="IPR029058">
    <property type="entry name" value="AB_hydrolase_fold"/>
</dbReference>
<feature type="transmembrane region" description="Helical" evidence="6">
    <location>
        <begin position="646"/>
        <end position="670"/>
    </location>
</feature>
<name>A0A2I1PA34_9MICO</name>
<dbReference type="Gene3D" id="3.40.50.1820">
    <property type="entry name" value="alpha/beta hydrolase"/>
    <property type="match status" value="1"/>
</dbReference>
<feature type="compositionally biased region" description="Low complexity" evidence="5">
    <location>
        <begin position="38"/>
        <end position="54"/>
    </location>
</feature>
<feature type="region of interest" description="Disordered" evidence="5">
    <location>
        <begin position="1"/>
        <end position="54"/>
    </location>
</feature>